<keyword evidence="13" id="KW-1185">Reference proteome</keyword>
<feature type="region of interest" description="Disordered" evidence="10">
    <location>
        <begin position="642"/>
        <end position="673"/>
    </location>
</feature>
<evidence type="ECO:0000256" key="2">
    <source>
        <dbReference type="ARBA" id="ARBA00022490"/>
    </source>
</evidence>
<dbReference type="GO" id="GO:0003341">
    <property type="term" value="P:cilium movement"/>
    <property type="evidence" value="ECO:0007669"/>
    <property type="project" value="UniProtKB-ARBA"/>
</dbReference>
<name>A0A8S4AS60_9TELE</name>
<sequence>MIGIMNARATGPAGRGPQVGGLTVRTQSHSGIFPTSTESVAEEKPKKPLPADLYYEYEELHSRPSVTADSHIPENLLHLSYPCLTAGSSHSFGYDSGRRANLKLLDDTTLMFIAGNLLVLLDVSTREQRYLRSCGGGGIGSITTHPTKKYFVVAEKGKNASIIVYEYPSLRPYRVLRGGTEWGYVSVDFSRDGDLLASVDSAPDYMLSLWDWRQEELMQSCKAVPQEVFRVSFSPFNPGLITSSGFGHIRFWKMGTTFTGLKLQGVMGYFGNTVASDIDGYVELPDGKVISGTEWGNLLLWDGNSVKVEITRKEGQKCHTGTVQPFTLEDGQLMTFGSDGVIRGWDFERINTASTESSRFELEPFNEMVVGHNVCLSFVTRSSTPDSFIWFAQDSNGAIWKLDLSFTNTASDPECLFSFHAGAIQGMDVSKKSHLMATTAMGHSVKVFDFLAKKELTSSRFSQGGTVLRWAPPLVDQSGLLLTGFEDGVVRLLELYNPQKLHVDTGRSVEADAKLCLKQAFKPHNAHVTALEFDRNGEILATGSADSTVFFFTAGEKYDPIGFIHVPGPVQALEWSPNSHTENRLLVLCRTGHVMEVACPDPEAQKQAKTFQLPELPSRTFRFRSIKSRIRRDEEIARRQAIKDKKKEERKKKEEEEQEEEEEEEEEELPPIYIPDPPSPLCCGFYSQPGQFWLSMGGFDSGFLYHCKFSEDQDKDPKQRQDEPFDFLCITDADEDPIYTMTFSSDRQLLLCGMHSGAIRVYTLQPGDQSLASMQAFWALSVHDNHYGHLRHVRCSYDDLFVLTAGDDGNIFSFCLLPPEELQKSLQRKRAKIPSPRVGLQSDALALDIEDPSAYSLETAKQKLENDQLRREAELKVAETQKQLAELQKKFKQVLNNNQSLPEHVRLKPEELQLDRRFYEHTERLKAQKVMEVRRQMAWEQERCNIALRKLQERFKDSMETDLVTVVAIHTNHRVSMYRLLTAAKPLAGPQSTASQPDRDTEAAIERRKSRAEAGKDIHQIEEDEVLCPPVPQPAKVKLGDRQEERLKKASEKAEQARAKIEKRKQEWAQIYAEKPDEDYEDPEDVRAIQEAKDNVGDVIRAKNIRVNAEGKRQELIALEEKLIYCYHSHEVRERQTEMNRRIVELRDAKLCLVSWLGAQAERLSRVQQHLPPHLHRPLPSLPVISLVETPEKRLQCSAATLEKYRLLREKRLGKKVGQGEREGGLSLLEQLEKEEMKESERRDEEKPGPLTFANIEEEKEEEESEEGTAVKEGAELSDLVEELQREAEISFLHEQSCLLEQMEDATRRFDAELLKLRRQRVSLDCQLKLADLRLLTLSQEMLLLKQFEKKEGVLQEKLNECVQEEKSIMSKLEECNEELEVRKRDIAKLQERDKALTAAFQASLGENHPFEEYLTKVFKKKVVRVKKKEQGGGDEEAKDSDEDSEEDSDWDDDFDSETEAEGAALDDSICPPGCARALFENSLQLRERRLDLEELLVEERRSSDALKKESETLMKKWKVVKSSRQVVENQLELLDKEKLKKINELNIVVPFRLHQIKYVTEGCVPADLSEALVQDRSEMHRLQRRILQLDGEKLFQKDRCRQTSLQHVRLRHELKDLAARIQVLEAQCNELMMIKFGRLVDLEALQMVSGNRRLEELKWEKLLKEAAHAKEIKHWDVCVPQSSASGAERTPDAGLTAPPLAVCVFEIQAKVEEANGALMEVTRCNTEHLRMTTRLLEQKKELEFKLSARQSKMGRQQFQDHKRHVDQEAILKLQELVKRQSRQIETLNKEIQLLSSKGGHILPPDHTRLPPISPLPSPMGDMHTGKQRPFQGPKLTS</sequence>
<dbReference type="SMART" id="SM00320">
    <property type="entry name" value="WD40"/>
    <property type="match status" value="6"/>
</dbReference>
<dbReference type="Proteomes" id="UP000677803">
    <property type="component" value="Unassembled WGS sequence"/>
</dbReference>
<dbReference type="InterPro" id="IPR015943">
    <property type="entry name" value="WD40/YVTN_repeat-like_dom_sf"/>
</dbReference>
<evidence type="ECO:0000313" key="13">
    <source>
        <dbReference type="Proteomes" id="UP000677803"/>
    </source>
</evidence>
<proteinExistence type="predicted"/>
<dbReference type="PANTHER" id="PTHR14885:SF3">
    <property type="entry name" value="CILIA- AND FLAGELLA-ASSOCIATED PROTEIN 44"/>
    <property type="match status" value="1"/>
</dbReference>
<feature type="coiled-coil region" evidence="9">
    <location>
        <begin position="1345"/>
        <end position="1393"/>
    </location>
</feature>
<dbReference type="GO" id="GO:0005930">
    <property type="term" value="C:axoneme"/>
    <property type="evidence" value="ECO:0007669"/>
    <property type="project" value="UniProtKB-SubCell"/>
</dbReference>
<feature type="compositionally biased region" description="Acidic residues" evidence="10">
    <location>
        <begin position="1433"/>
        <end position="1461"/>
    </location>
</feature>
<dbReference type="InterPro" id="IPR055439">
    <property type="entry name" value="Beta-prop_EML_1st"/>
</dbReference>
<accession>A0A8S4AS60</accession>
<dbReference type="InterPro" id="IPR001680">
    <property type="entry name" value="WD40_rpt"/>
</dbReference>
<feature type="coiled-coil region" evidence="9">
    <location>
        <begin position="1608"/>
        <end position="1635"/>
    </location>
</feature>
<evidence type="ECO:0000259" key="11">
    <source>
        <dbReference type="Pfam" id="PF23409"/>
    </source>
</evidence>
<feature type="coiled-coil region" evidence="9">
    <location>
        <begin position="1040"/>
        <end position="1071"/>
    </location>
</feature>
<evidence type="ECO:0000256" key="4">
    <source>
        <dbReference type="ARBA" id="ARBA00022737"/>
    </source>
</evidence>
<dbReference type="Pfam" id="PF00400">
    <property type="entry name" value="WD40"/>
    <property type="match status" value="1"/>
</dbReference>
<evidence type="ECO:0000256" key="7">
    <source>
        <dbReference type="ARBA" id="ARBA00023273"/>
    </source>
</evidence>
<feature type="domain" description="EML-like first beta-propeller" evidence="11">
    <location>
        <begin position="139"/>
        <end position="354"/>
    </location>
</feature>
<feature type="region of interest" description="Disordered" evidence="10">
    <location>
        <begin position="1430"/>
        <end position="1469"/>
    </location>
</feature>
<dbReference type="Pfam" id="PF23409">
    <property type="entry name" value="Beta-prop_EML"/>
    <property type="match status" value="1"/>
</dbReference>
<keyword evidence="6" id="KW-0206">Cytoskeleton</keyword>
<dbReference type="EMBL" id="CAJRST010003335">
    <property type="protein sequence ID" value="CAG5867061.1"/>
    <property type="molecule type" value="Genomic_DNA"/>
</dbReference>
<keyword evidence="5 9" id="KW-0175">Coiled coil</keyword>
<keyword evidence="7" id="KW-0966">Cell projection</keyword>
<evidence type="ECO:0000256" key="10">
    <source>
        <dbReference type="SAM" id="MobiDB-lite"/>
    </source>
</evidence>
<evidence type="ECO:0000256" key="3">
    <source>
        <dbReference type="ARBA" id="ARBA00022574"/>
    </source>
</evidence>
<feature type="compositionally biased region" description="Acidic residues" evidence="10">
    <location>
        <begin position="1256"/>
        <end position="1267"/>
    </location>
</feature>
<evidence type="ECO:0000256" key="6">
    <source>
        <dbReference type="ARBA" id="ARBA00023212"/>
    </source>
</evidence>
<comment type="caution">
    <text evidence="12">The sequence shown here is derived from an EMBL/GenBank/DDBJ whole genome shotgun (WGS) entry which is preliminary data.</text>
</comment>
<dbReference type="PROSITE" id="PS50082">
    <property type="entry name" value="WD_REPEATS_2"/>
    <property type="match status" value="1"/>
</dbReference>
<feature type="compositionally biased region" description="Basic and acidic residues" evidence="10">
    <location>
        <begin position="1231"/>
        <end position="1248"/>
    </location>
</feature>
<dbReference type="SUPFAM" id="SSF50978">
    <property type="entry name" value="WD40 repeat-like"/>
    <property type="match status" value="2"/>
</dbReference>
<feature type="coiled-coil region" evidence="9">
    <location>
        <begin position="1771"/>
        <end position="1798"/>
    </location>
</feature>
<feature type="region of interest" description="Disordered" evidence="10">
    <location>
        <begin position="1811"/>
        <end position="1838"/>
    </location>
</feature>
<feature type="compositionally biased region" description="Basic and acidic residues" evidence="10">
    <location>
        <begin position="642"/>
        <end position="655"/>
    </location>
</feature>
<feature type="coiled-coil region" evidence="9">
    <location>
        <begin position="861"/>
        <end position="897"/>
    </location>
</feature>
<evidence type="ECO:0000256" key="1">
    <source>
        <dbReference type="ARBA" id="ARBA00004430"/>
    </source>
</evidence>
<dbReference type="Gene3D" id="2.130.10.10">
    <property type="entry name" value="YVTN repeat-like/Quinoprotein amine dehydrogenase"/>
    <property type="match status" value="3"/>
</dbReference>
<evidence type="ECO:0000313" key="12">
    <source>
        <dbReference type="EMBL" id="CAG5867061.1"/>
    </source>
</evidence>
<feature type="region of interest" description="Disordered" evidence="10">
    <location>
        <begin position="1224"/>
        <end position="1273"/>
    </location>
</feature>
<evidence type="ECO:0000256" key="9">
    <source>
        <dbReference type="SAM" id="Coils"/>
    </source>
</evidence>
<comment type="subcellular location">
    <subcellularLocation>
        <location evidence="1">Cytoplasm</location>
        <location evidence="1">Cytoskeleton</location>
        <location evidence="1">Cilium axoneme</location>
    </subcellularLocation>
</comment>
<reference evidence="12" key="1">
    <citation type="submission" date="2021-05" db="EMBL/GenBank/DDBJ databases">
        <authorList>
            <person name="Tigano A."/>
        </authorList>
    </citation>
    <scope>NUCLEOTIDE SEQUENCE</scope>
</reference>
<keyword evidence="3 8" id="KW-0853">WD repeat</keyword>
<evidence type="ECO:0000256" key="5">
    <source>
        <dbReference type="ARBA" id="ARBA00023054"/>
    </source>
</evidence>
<dbReference type="InterPro" id="IPR036322">
    <property type="entry name" value="WD40_repeat_dom_sf"/>
</dbReference>
<keyword evidence="4" id="KW-0677">Repeat</keyword>
<dbReference type="OrthoDB" id="1935234at2759"/>
<gene>
    <name evidence="12" type="ORF">MMEN_LOCUS3868</name>
</gene>
<keyword evidence="2" id="KW-0963">Cytoplasm</keyword>
<dbReference type="PANTHER" id="PTHR14885">
    <property type="entry name" value="CILIA- AND FLAGELLA-ASSOCIATED PROTEIN 43-RELATED"/>
    <property type="match status" value="1"/>
</dbReference>
<feature type="compositionally biased region" description="Acidic residues" evidence="10">
    <location>
        <begin position="656"/>
        <end position="669"/>
    </location>
</feature>
<feature type="repeat" description="WD" evidence="8">
    <location>
        <begin position="521"/>
        <end position="552"/>
    </location>
</feature>
<protein>
    <submittedName>
        <fullName evidence="12">(Atlantic silverside) hypothetical protein</fullName>
    </submittedName>
</protein>
<evidence type="ECO:0000256" key="8">
    <source>
        <dbReference type="PROSITE-ProRule" id="PRU00221"/>
    </source>
</evidence>
<organism evidence="12 13">
    <name type="scientific">Menidia menidia</name>
    <name type="common">Atlantic silverside</name>
    <dbReference type="NCBI Taxonomy" id="238744"/>
    <lineage>
        <taxon>Eukaryota</taxon>
        <taxon>Metazoa</taxon>
        <taxon>Chordata</taxon>
        <taxon>Craniata</taxon>
        <taxon>Vertebrata</taxon>
        <taxon>Euteleostomi</taxon>
        <taxon>Actinopterygii</taxon>
        <taxon>Neopterygii</taxon>
        <taxon>Teleostei</taxon>
        <taxon>Neoteleostei</taxon>
        <taxon>Acanthomorphata</taxon>
        <taxon>Ovalentaria</taxon>
        <taxon>Atherinomorphae</taxon>
        <taxon>Atheriniformes</taxon>
        <taxon>Atherinopsidae</taxon>
        <taxon>Menidiinae</taxon>
        <taxon>Menidia</taxon>
    </lineage>
</organism>